<accession>A0A3N0ADH3</accession>
<feature type="transmembrane region" description="Helical" evidence="2">
    <location>
        <begin position="100"/>
        <end position="123"/>
    </location>
</feature>
<dbReference type="PANTHER" id="PTHR46558">
    <property type="entry name" value="TRACRIPTIONAL REGULATORY PROTEIN-RELATED-RELATED"/>
    <property type="match status" value="1"/>
</dbReference>
<dbReference type="Gene3D" id="1.10.260.40">
    <property type="entry name" value="lambda repressor-like DNA-binding domains"/>
    <property type="match status" value="1"/>
</dbReference>
<keyword evidence="5" id="KW-1185">Reference proteome</keyword>
<reference evidence="5" key="1">
    <citation type="submission" date="2018-05" db="EMBL/GenBank/DDBJ databases">
        <title>Genome Sequencing of selected type strains of the family Eggerthellaceae.</title>
        <authorList>
            <person name="Danylec N."/>
            <person name="Stoll D.A."/>
            <person name="Doetsch A."/>
            <person name="Huch M."/>
        </authorList>
    </citation>
    <scope>NUCLEOTIDE SEQUENCE [LARGE SCALE GENOMIC DNA]</scope>
    <source>
        <strain evidence="5">DSM 17537</strain>
    </source>
</reference>
<evidence type="ECO:0000313" key="4">
    <source>
        <dbReference type="EMBL" id="RNL18700.1"/>
    </source>
</evidence>
<comment type="caution">
    <text evidence="4">The sequence shown here is derived from an EMBL/GenBank/DDBJ whole genome shotgun (WGS) entry which is preliminary data.</text>
</comment>
<dbReference type="CDD" id="cd00093">
    <property type="entry name" value="HTH_XRE"/>
    <property type="match status" value="1"/>
</dbReference>
<dbReference type="SMART" id="SM00530">
    <property type="entry name" value="HTH_XRE"/>
    <property type="match status" value="1"/>
</dbReference>
<gene>
    <name evidence="4" type="ORF">DMP07_08280</name>
</gene>
<feature type="domain" description="HTH cro/C1-type" evidence="3">
    <location>
        <begin position="7"/>
        <end position="61"/>
    </location>
</feature>
<dbReference type="InterPro" id="IPR010982">
    <property type="entry name" value="Lambda_DNA-bd_dom_sf"/>
</dbReference>
<evidence type="ECO:0000256" key="2">
    <source>
        <dbReference type="SAM" id="Phobius"/>
    </source>
</evidence>
<dbReference type="RefSeq" id="WP_123198674.1">
    <property type="nucleotide sequence ID" value="NZ_QICB01000008.1"/>
</dbReference>
<dbReference type="SUPFAM" id="SSF47413">
    <property type="entry name" value="lambda repressor-like DNA-binding domains"/>
    <property type="match status" value="1"/>
</dbReference>
<protein>
    <submittedName>
        <fullName evidence="4">XRE family transcriptional regulator</fullName>
    </submittedName>
</protein>
<evidence type="ECO:0000256" key="1">
    <source>
        <dbReference type="ARBA" id="ARBA00023125"/>
    </source>
</evidence>
<dbReference type="EMBL" id="QICB01000008">
    <property type="protein sequence ID" value="RNL18700.1"/>
    <property type="molecule type" value="Genomic_DNA"/>
</dbReference>
<dbReference type="InterPro" id="IPR001387">
    <property type="entry name" value="Cro/C1-type_HTH"/>
</dbReference>
<dbReference type="GO" id="GO:0003677">
    <property type="term" value="F:DNA binding"/>
    <property type="evidence" value="ECO:0007669"/>
    <property type="project" value="UniProtKB-KW"/>
</dbReference>
<name>A0A3N0ADH3_9ACTN</name>
<dbReference type="PROSITE" id="PS50943">
    <property type="entry name" value="HTH_CROC1"/>
    <property type="match status" value="1"/>
</dbReference>
<proteinExistence type="predicted"/>
<dbReference type="PANTHER" id="PTHR46558:SF13">
    <property type="entry name" value="HTH-TYPE TRANSCRIPTIONAL REGULATOR IMMR"/>
    <property type="match status" value="1"/>
</dbReference>
<keyword evidence="2" id="KW-0812">Transmembrane</keyword>
<dbReference type="Pfam" id="PF01381">
    <property type="entry name" value="HTH_3"/>
    <property type="match status" value="1"/>
</dbReference>
<keyword evidence="1" id="KW-0238">DNA-binding</keyword>
<dbReference type="AlphaFoldDB" id="A0A3N0ADH3"/>
<dbReference type="Proteomes" id="UP000267368">
    <property type="component" value="Unassembled WGS sequence"/>
</dbReference>
<evidence type="ECO:0000313" key="5">
    <source>
        <dbReference type="Proteomes" id="UP000267368"/>
    </source>
</evidence>
<sequence length="124" mass="14154">MNFNDRLVELRKRKGLSQEQIGYELGVSRQTVSKWELGQSYPDFQRLVLLSDYYEMSLDELVRGIDVGDVRVLNESEKRISSIYSDVEKGKAMLGSAWKAFLAIGCVILVFFAAIVSYGVFFVR</sequence>
<keyword evidence="2" id="KW-1133">Transmembrane helix</keyword>
<dbReference type="OrthoDB" id="9805856at2"/>
<keyword evidence="2" id="KW-0472">Membrane</keyword>
<organism evidence="4 5">
    <name type="scientific">Slackia faecicanis</name>
    <dbReference type="NCBI Taxonomy" id="255723"/>
    <lineage>
        <taxon>Bacteria</taxon>
        <taxon>Bacillati</taxon>
        <taxon>Actinomycetota</taxon>
        <taxon>Coriobacteriia</taxon>
        <taxon>Eggerthellales</taxon>
        <taxon>Eggerthellaceae</taxon>
        <taxon>Slackia</taxon>
    </lineage>
</organism>
<evidence type="ECO:0000259" key="3">
    <source>
        <dbReference type="PROSITE" id="PS50943"/>
    </source>
</evidence>